<comment type="caution">
    <text evidence="4">The sequence shown here is derived from an EMBL/GenBank/DDBJ whole genome shotgun (WGS) entry which is preliminary data.</text>
</comment>
<name>A0A3L7K2W3_9BACI</name>
<dbReference type="SMART" id="SM00028">
    <property type="entry name" value="TPR"/>
    <property type="match status" value="4"/>
</dbReference>
<dbReference type="Proteomes" id="UP000276770">
    <property type="component" value="Unassembled WGS sequence"/>
</dbReference>
<dbReference type="RefSeq" id="WP_121679710.1">
    <property type="nucleotide sequence ID" value="NZ_RCVZ01000003.1"/>
</dbReference>
<sequence length="505" mass="58917">MRKDSKARKEKSKILNFIPTGEYYFNKGIKAYHRRDLPLSKKYLLRAVQLEPQEPMILCQLAMVCTEIGEYQESNELLHKIIDELDPDMTECHYFLANNYAHIGFFKEAYKHASIYIEDDIDGEFMEDAEDLIELISLDAEEVIDSLSEQDELILKQEEARDLLEKGNFQKAVELLQDIVKNYPEFWSAYNNLALAYFYLGEMEKTADVLEEVLEKSPGNLHALCNLAVFLFYQKRKRDLENILDGLFKVKPMLQEHQYKLGATFALIGKYEESYYWLKKLQKIGFDGDPGFYYWLSQSAYQMGHMKTAKQAWEVVLEFNPEKEGLEPWNEDRQDEVGYENHLSSLLKKLGSKYPEERWFGLFLLSVSEKKAAILSHEDFPSLDKFSEAEQQYASAIMASEKNNQPIRIPDRISAGHETAMVLFQRYQPIGPVESGLFLMWFSVVQAMLEKDAFAPNVNAFAAGIEYLWYKLRHEKKSQKELAEMNCISISTLRKYVKMLEDFLR</sequence>
<dbReference type="SUPFAM" id="SSF48452">
    <property type="entry name" value="TPR-like"/>
    <property type="match status" value="1"/>
</dbReference>
<gene>
    <name evidence="4" type="ORF">D9X91_06185</name>
</gene>
<dbReference type="InterPro" id="IPR019734">
    <property type="entry name" value="TPR_rpt"/>
</dbReference>
<dbReference type="InterPro" id="IPR051012">
    <property type="entry name" value="CellSynth/LPSAsmb/PSIAsmb"/>
</dbReference>
<dbReference type="AlphaFoldDB" id="A0A3L7K2W3"/>
<proteinExistence type="predicted"/>
<dbReference type="PANTHER" id="PTHR45586:SF1">
    <property type="entry name" value="LIPOPOLYSACCHARIDE ASSEMBLY PROTEIN B"/>
    <property type="match status" value="1"/>
</dbReference>
<accession>A0A3L7K2W3</accession>
<reference evidence="4 5" key="1">
    <citation type="submission" date="2018-10" db="EMBL/GenBank/DDBJ databases">
        <title>Falsibacillus sp. genome draft.</title>
        <authorList>
            <person name="Shi S."/>
        </authorList>
    </citation>
    <scope>NUCLEOTIDE SEQUENCE [LARGE SCALE GENOMIC DNA]</scope>
    <source>
        <strain evidence="4 5">GY 10110</strain>
    </source>
</reference>
<dbReference type="PROSITE" id="PS50005">
    <property type="entry name" value="TPR"/>
    <property type="match status" value="1"/>
</dbReference>
<feature type="repeat" description="TPR" evidence="3">
    <location>
        <begin position="187"/>
        <end position="220"/>
    </location>
</feature>
<dbReference type="InterPro" id="IPR011990">
    <property type="entry name" value="TPR-like_helical_dom_sf"/>
</dbReference>
<dbReference type="Pfam" id="PF13432">
    <property type="entry name" value="TPR_16"/>
    <property type="match status" value="1"/>
</dbReference>
<evidence type="ECO:0000256" key="2">
    <source>
        <dbReference type="ARBA" id="ARBA00022803"/>
    </source>
</evidence>
<dbReference type="PANTHER" id="PTHR45586">
    <property type="entry name" value="TPR REPEAT-CONTAINING PROTEIN PA4667"/>
    <property type="match status" value="1"/>
</dbReference>
<evidence type="ECO:0000313" key="4">
    <source>
        <dbReference type="EMBL" id="RLQ96689.1"/>
    </source>
</evidence>
<protein>
    <submittedName>
        <fullName evidence="4">Tetratricopeptide repeat protein</fullName>
    </submittedName>
</protein>
<evidence type="ECO:0000313" key="5">
    <source>
        <dbReference type="Proteomes" id="UP000276770"/>
    </source>
</evidence>
<dbReference type="OrthoDB" id="600613at2"/>
<dbReference type="EMBL" id="RCVZ01000003">
    <property type="protein sequence ID" value="RLQ96689.1"/>
    <property type="molecule type" value="Genomic_DNA"/>
</dbReference>
<evidence type="ECO:0000256" key="3">
    <source>
        <dbReference type="PROSITE-ProRule" id="PRU00339"/>
    </source>
</evidence>
<evidence type="ECO:0000256" key="1">
    <source>
        <dbReference type="ARBA" id="ARBA00022737"/>
    </source>
</evidence>
<dbReference type="Gene3D" id="1.25.40.10">
    <property type="entry name" value="Tetratricopeptide repeat domain"/>
    <property type="match status" value="2"/>
</dbReference>
<keyword evidence="1" id="KW-0677">Repeat</keyword>
<keyword evidence="5" id="KW-1185">Reference proteome</keyword>
<keyword evidence="2 3" id="KW-0802">TPR repeat</keyword>
<organism evidence="4 5">
    <name type="scientific">Falsibacillus albus</name>
    <dbReference type="NCBI Taxonomy" id="2478915"/>
    <lineage>
        <taxon>Bacteria</taxon>
        <taxon>Bacillati</taxon>
        <taxon>Bacillota</taxon>
        <taxon>Bacilli</taxon>
        <taxon>Bacillales</taxon>
        <taxon>Bacillaceae</taxon>
        <taxon>Falsibacillus</taxon>
    </lineage>
</organism>